<dbReference type="Gene3D" id="3.10.20.70">
    <property type="entry name" value="Glutamine synthetase, N-terminal domain"/>
    <property type="match status" value="1"/>
</dbReference>
<protein>
    <submittedName>
        <fullName evidence="10">Glutamine synthetase family protein</fullName>
        <ecNumber evidence="10">6.3.1.-</ecNumber>
    </submittedName>
</protein>
<evidence type="ECO:0000256" key="6">
    <source>
        <dbReference type="ARBA" id="ARBA00023231"/>
    </source>
</evidence>
<evidence type="ECO:0000256" key="1">
    <source>
        <dbReference type="ARBA" id="ARBA00001946"/>
    </source>
</evidence>
<organism evidence="10 11">
    <name type="scientific">Dongia soli</name>
    <dbReference type="NCBI Taxonomy" id="600628"/>
    <lineage>
        <taxon>Bacteria</taxon>
        <taxon>Pseudomonadati</taxon>
        <taxon>Pseudomonadota</taxon>
        <taxon>Alphaproteobacteria</taxon>
        <taxon>Rhodospirillales</taxon>
        <taxon>Dongiaceae</taxon>
        <taxon>Dongia</taxon>
    </lineage>
</organism>
<dbReference type="InterPro" id="IPR008146">
    <property type="entry name" value="Gln_synth_cat_dom"/>
</dbReference>
<keyword evidence="3 10" id="KW-0436">Ligase</keyword>
<name>A0ABU5EGG0_9PROT</name>
<evidence type="ECO:0000256" key="3">
    <source>
        <dbReference type="ARBA" id="ARBA00022598"/>
    </source>
</evidence>
<proteinExistence type="inferred from homology"/>
<feature type="domain" description="GS catalytic" evidence="9">
    <location>
        <begin position="109"/>
        <end position="443"/>
    </location>
</feature>
<dbReference type="PANTHER" id="PTHR43785:SF12">
    <property type="entry name" value="TYPE-1 GLUTAMINE SYNTHETASE 2"/>
    <property type="match status" value="1"/>
</dbReference>
<evidence type="ECO:0000256" key="7">
    <source>
        <dbReference type="PROSITE-ProRule" id="PRU01331"/>
    </source>
</evidence>
<dbReference type="Proteomes" id="UP001279642">
    <property type="component" value="Unassembled WGS sequence"/>
</dbReference>
<dbReference type="InterPro" id="IPR014746">
    <property type="entry name" value="Gln_synth/guanido_kin_cat_dom"/>
</dbReference>
<dbReference type="PROSITE" id="PS51987">
    <property type="entry name" value="GS_CATALYTIC"/>
    <property type="match status" value="1"/>
</dbReference>
<evidence type="ECO:0000256" key="8">
    <source>
        <dbReference type="RuleBase" id="RU000384"/>
    </source>
</evidence>
<keyword evidence="11" id="KW-1185">Reference proteome</keyword>
<gene>
    <name evidence="10" type="ORF">SMD27_19185</name>
</gene>
<evidence type="ECO:0000259" key="9">
    <source>
        <dbReference type="PROSITE" id="PS51987"/>
    </source>
</evidence>
<comment type="cofactor">
    <cofactor evidence="1">
        <name>Mg(2+)</name>
        <dbReference type="ChEBI" id="CHEBI:18420"/>
    </cofactor>
</comment>
<reference evidence="10 11" key="1">
    <citation type="journal article" date="2016" name="Antonie Van Leeuwenhoek">
        <title>Dongia soli sp. nov., isolated from soil from Dokdo, Korea.</title>
        <authorList>
            <person name="Kim D.U."/>
            <person name="Lee H."/>
            <person name="Kim H."/>
            <person name="Kim S.G."/>
            <person name="Ka J.O."/>
        </authorList>
    </citation>
    <scope>NUCLEOTIDE SEQUENCE [LARGE SCALE GENOMIC DNA]</scope>
    <source>
        <strain evidence="10 11">D78</strain>
    </source>
</reference>
<dbReference type="PANTHER" id="PTHR43785">
    <property type="entry name" value="GAMMA-GLUTAMYLPUTRESCINE SYNTHETASE"/>
    <property type="match status" value="1"/>
</dbReference>
<evidence type="ECO:0000256" key="5">
    <source>
        <dbReference type="ARBA" id="ARBA00022840"/>
    </source>
</evidence>
<dbReference type="Pfam" id="PF00120">
    <property type="entry name" value="Gln-synt_C"/>
    <property type="match status" value="1"/>
</dbReference>
<dbReference type="Gene3D" id="3.30.590.10">
    <property type="entry name" value="Glutamine synthetase/guanido kinase, catalytic domain"/>
    <property type="match status" value="1"/>
</dbReference>
<dbReference type="InterPro" id="IPR008147">
    <property type="entry name" value="Gln_synt_N"/>
</dbReference>
<dbReference type="SMART" id="SM01230">
    <property type="entry name" value="Gln-synt_C"/>
    <property type="match status" value="1"/>
</dbReference>
<evidence type="ECO:0000256" key="2">
    <source>
        <dbReference type="ARBA" id="ARBA00003117"/>
    </source>
</evidence>
<keyword evidence="5" id="KW-0067">ATP-binding</keyword>
<keyword evidence="4" id="KW-0547">Nucleotide-binding</keyword>
<evidence type="ECO:0000256" key="4">
    <source>
        <dbReference type="ARBA" id="ARBA00022741"/>
    </source>
</evidence>
<evidence type="ECO:0000313" key="11">
    <source>
        <dbReference type="Proteomes" id="UP001279642"/>
    </source>
</evidence>
<accession>A0ABU5EGG0</accession>
<evidence type="ECO:0000313" key="10">
    <source>
        <dbReference type="EMBL" id="MDY0884977.1"/>
    </source>
</evidence>
<comment type="similarity">
    <text evidence="7 8">Belongs to the glutamine synthetase family.</text>
</comment>
<dbReference type="Pfam" id="PF16952">
    <property type="entry name" value="Gln-synt_N_2"/>
    <property type="match status" value="1"/>
</dbReference>
<comment type="function">
    <text evidence="2">Catalyzes the ATP-dependent biosynthesis of glutamine from glutamate and ammonia.</text>
</comment>
<dbReference type="RefSeq" id="WP_320510051.1">
    <property type="nucleotide sequence ID" value="NZ_JAXCLW010000007.1"/>
</dbReference>
<comment type="caution">
    <text evidence="10">The sequence shown here is derived from an EMBL/GenBank/DDBJ whole genome shotgun (WGS) entry which is preliminary data.</text>
</comment>
<dbReference type="GO" id="GO:0016874">
    <property type="term" value="F:ligase activity"/>
    <property type="evidence" value="ECO:0007669"/>
    <property type="project" value="UniProtKB-KW"/>
</dbReference>
<dbReference type="EC" id="6.3.1.-" evidence="10"/>
<dbReference type="InterPro" id="IPR036651">
    <property type="entry name" value="Gln_synt_N_sf"/>
</dbReference>
<dbReference type="EMBL" id="JAXCLW010000007">
    <property type="protein sequence ID" value="MDY0884977.1"/>
    <property type="molecule type" value="Genomic_DNA"/>
</dbReference>
<keyword evidence="6" id="KW-0535">Nitrogen fixation</keyword>
<sequence>MSEQGSGRETDLAIFLTNDLSGISRGRAFPLRDLADRRSSGVGWVPANLAITPFGSIGPNSFGPVGDLRLVPDLDDDGFRMPGVNGEPDLLGFLCNIVETDGTPWEGCSRGFAKRALADLEREFGFTIKASFEHEFFLTNAVLAKGAFTLADFRAVQGFLGAVIAAMIGAGLEPENILREYGPQQFEVTMKPAQGLGAANRAVILRDLVRDLARQFSVNACFSPILDPTSSGSGVHVHFSLVDQSGKSVTADPASAGGVSARAKSFVAGVLRHMPALCALTAPSMISYARLTPHRWSAGFNCFGYRNREAGIRICPVNDSPGKSTSEQTHFEFRAADATASPYMVLGALVRAGLEGLRNNLLAPPIVEGDPADLGNEDLKRLNIRRLPTSLEEAMAELNADTTVKSWLLPRMQDGYFALKAAEMKQVGALEDKDRYELYARYY</sequence>
<dbReference type="SUPFAM" id="SSF55931">
    <property type="entry name" value="Glutamine synthetase/guanido kinase"/>
    <property type="match status" value="1"/>
</dbReference>